<evidence type="ECO:0000313" key="2">
    <source>
        <dbReference type="Proteomes" id="UP001055811"/>
    </source>
</evidence>
<accession>A0ACB8YTA0</accession>
<sequence>MLSPCVSCKNRTFSVIFLYDKYSRINTIRVLKYFCFDACFHKMTLHALVPSSKATFRGLFPANLKLDLLNCIRSLLISRASNPNLFLISRASKSQLQSITPRFLIAFDHSSFLDCIQSDFTCSIGFRSGYSTYQVFARMHKWKQTLFLTFLSALEKLSVYFGI</sequence>
<dbReference type="EMBL" id="CM042017">
    <property type="protein sequence ID" value="KAI3688594.1"/>
    <property type="molecule type" value="Genomic_DNA"/>
</dbReference>
<reference evidence="1 2" key="2">
    <citation type="journal article" date="2022" name="Mol. Ecol. Resour.">
        <title>The genomes of chicory, endive, great burdock and yacon provide insights into Asteraceae paleo-polyploidization history and plant inulin production.</title>
        <authorList>
            <person name="Fan W."/>
            <person name="Wang S."/>
            <person name="Wang H."/>
            <person name="Wang A."/>
            <person name="Jiang F."/>
            <person name="Liu H."/>
            <person name="Zhao H."/>
            <person name="Xu D."/>
            <person name="Zhang Y."/>
        </authorList>
    </citation>
    <scope>NUCLEOTIDE SEQUENCE [LARGE SCALE GENOMIC DNA]</scope>
    <source>
        <strain evidence="2">cv. Punajuju</strain>
        <tissue evidence="1">Leaves</tissue>
    </source>
</reference>
<organism evidence="1 2">
    <name type="scientific">Cichorium intybus</name>
    <name type="common">Chicory</name>
    <dbReference type="NCBI Taxonomy" id="13427"/>
    <lineage>
        <taxon>Eukaryota</taxon>
        <taxon>Viridiplantae</taxon>
        <taxon>Streptophyta</taxon>
        <taxon>Embryophyta</taxon>
        <taxon>Tracheophyta</taxon>
        <taxon>Spermatophyta</taxon>
        <taxon>Magnoliopsida</taxon>
        <taxon>eudicotyledons</taxon>
        <taxon>Gunneridae</taxon>
        <taxon>Pentapetalae</taxon>
        <taxon>asterids</taxon>
        <taxon>campanulids</taxon>
        <taxon>Asterales</taxon>
        <taxon>Asteraceae</taxon>
        <taxon>Cichorioideae</taxon>
        <taxon>Cichorieae</taxon>
        <taxon>Cichoriinae</taxon>
        <taxon>Cichorium</taxon>
    </lineage>
</organism>
<comment type="caution">
    <text evidence="1">The sequence shown here is derived from an EMBL/GenBank/DDBJ whole genome shotgun (WGS) entry which is preliminary data.</text>
</comment>
<gene>
    <name evidence="1" type="ORF">L2E82_46274</name>
</gene>
<name>A0ACB8YTA0_CICIN</name>
<proteinExistence type="predicted"/>
<keyword evidence="2" id="KW-1185">Reference proteome</keyword>
<protein>
    <submittedName>
        <fullName evidence="1">Uncharacterized protein</fullName>
    </submittedName>
</protein>
<reference evidence="2" key="1">
    <citation type="journal article" date="2022" name="Mol. Ecol. Resour.">
        <title>The genomes of chicory, endive, great burdock and yacon provide insights into Asteraceae palaeo-polyploidization history and plant inulin production.</title>
        <authorList>
            <person name="Fan W."/>
            <person name="Wang S."/>
            <person name="Wang H."/>
            <person name="Wang A."/>
            <person name="Jiang F."/>
            <person name="Liu H."/>
            <person name="Zhao H."/>
            <person name="Xu D."/>
            <person name="Zhang Y."/>
        </authorList>
    </citation>
    <scope>NUCLEOTIDE SEQUENCE [LARGE SCALE GENOMIC DNA]</scope>
    <source>
        <strain evidence="2">cv. Punajuju</strain>
    </source>
</reference>
<evidence type="ECO:0000313" key="1">
    <source>
        <dbReference type="EMBL" id="KAI3688594.1"/>
    </source>
</evidence>
<dbReference type="Proteomes" id="UP001055811">
    <property type="component" value="Linkage Group LG09"/>
</dbReference>